<accession>A0ABV2R8X9</accession>
<comment type="caution">
    <text evidence="2">The sequence shown here is derived from an EMBL/GenBank/DDBJ whole genome shotgun (WGS) entry which is preliminary data.</text>
</comment>
<dbReference type="EMBL" id="JBEPTF010000001">
    <property type="protein sequence ID" value="MET4683039.1"/>
    <property type="molecule type" value="Genomic_DNA"/>
</dbReference>
<reference evidence="2 3" key="1">
    <citation type="submission" date="2024-06" db="EMBL/GenBank/DDBJ databases">
        <title>Sorghum-associated microbial communities from plants grown in Nebraska, USA.</title>
        <authorList>
            <person name="Schachtman D."/>
        </authorList>
    </citation>
    <scope>NUCLEOTIDE SEQUENCE [LARGE SCALE GENOMIC DNA]</scope>
    <source>
        <strain evidence="2 3">2814</strain>
    </source>
</reference>
<dbReference type="RefSeq" id="WP_354087981.1">
    <property type="nucleotide sequence ID" value="NZ_JBEPTF010000001.1"/>
</dbReference>
<feature type="compositionally biased region" description="Basic and acidic residues" evidence="1">
    <location>
        <begin position="75"/>
        <end position="91"/>
    </location>
</feature>
<dbReference type="Proteomes" id="UP001549313">
    <property type="component" value="Unassembled WGS sequence"/>
</dbReference>
<proteinExistence type="predicted"/>
<evidence type="ECO:0000313" key="2">
    <source>
        <dbReference type="EMBL" id="MET4683039.1"/>
    </source>
</evidence>
<gene>
    <name evidence="2" type="ORF">ABIE19_000948</name>
</gene>
<evidence type="ECO:0000256" key="1">
    <source>
        <dbReference type="SAM" id="MobiDB-lite"/>
    </source>
</evidence>
<name>A0ABV2R8X9_9CAUL</name>
<sequence>MTQEHAEDAPPRTRRSEALWALARADYLAGGSAPEVCERHGLNLSTFRYRARVEGWRRADQQETAENAPFADNWDLDRPSPTEGRLDNAREGYPDLHDPYYVVEEDGDYSLGSIYAEPKELADLAWLAAERAIRAGRMIEARGWTRIHRDLAATSRASPGSRAAHAHQSLIKTEMEAVKQFALLQDLRTQIDRAKADLTLLKQD</sequence>
<organism evidence="2 3">
    <name type="scientific">Brevundimonas faecalis</name>
    <dbReference type="NCBI Taxonomy" id="947378"/>
    <lineage>
        <taxon>Bacteria</taxon>
        <taxon>Pseudomonadati</taxon>
        <taxon>Pseudomonadota</taxon>
        <taxon>Alphaproteobacteria</taxon>
        <taxon>Caulobacterales</taxon>
        <taxon>Caulobacteraceae</taxon>
        <taxon>Brevundimonas</taxon>
    </lineage>
</organism>
<protein>
    <recommendedName>
        <fullName evidence="4">Helix-turn-helix domain-containing protein</fullName>
    </recommendedName>
</protein>
<feature type="region of interest" description="Disordered" evidence="1">
    <location>
        <begin position="60"/>
        <end position="91"/>
    </location>
</feature>
<keyword evidence="3" id="KW-1185">Reference proteome</keyword>
<evidence type="ECO:0008006" key="4">
    <source>
        <dbReference type="Google" id="ProtNLM"/>
    </source>
</evidence>
<evidence type="ECO:0000313" key="3">
    <source>
        <dbReference type="Proteomes" id="UP001549313"/>
    </source>
</evidence>